<gene>
    <name evidence="2" type="ORF">FPZ11_14580</name>
</gene>
<dbReference type="AlphaFoldDB" id="A0A5B8M6K9"/>
<dbReference type="PANTHER" id="PTHR18964:SF149">
    <property type="entry name" value="BIFUNCTIONAL UDP-N-ACETYLGLUCOSAMINE 2-EPIMERASE_N-ACETYLMANNOSAMINE KINASE"/>
    <property type="match status" value="1"/>
</dbReference>
<protein>
    <submittedName>
        <fullName evidence="2">ROK family protein</fullName>
    </submittedName>
</protein>
<organism evidence="2 3">
    <name type="scientific">Humibacter ginsenosidimutans</name>
    <dbReference type="NCBI Taxonomy" id="2599293"/>
    <lineage>
        <taxon>Bacteria</taxon>
        <taxon>Bacillati</taxon>
        <taxon>Actinomycetota</taxon>
        <taxon>Actinomycetes</taxon>
        <taxon>Micrococcales</taxon>
        <taxon>Microbacteriaceae</taxon>
        <taxon>Humibacter</taxon>
    </lineage>
</organism>
<dbReference type="EMBL" id="CP042305">
    <property type="protein sequence ID" value="QDZ15831.1"/>
    <property type="molecule type" value="Genomic_DNA"/>
</dbReference>
<sequence length="402" mass="42237">MNVLLDRGQTLLHNAGDQSRLRRLNTLAVIEAIRDEALTIPLTAKATGLSKTSTDSLIAHLVQLGWVVPVDPLAPSGAGRPATRYRFKADAAVVLGIDIGRHTVRAELADLNGEVFASADAPASEDDGPIDVLASAVRLADELLTRAKRERSSVWAIGVSVPAVVYQDVITRGPSGWAGINVKDVLSTDFECRIVVENDSNLAAFAEAWKGRASDVSDLVYIHSGNRTGSGLVINGSLFRGSNGAAGEIGAIHEVGWQTAQKHLHAVQLEDGSVVDREAVFKAAADGSVSALTAVRRFSEDIAIGVAALVLTVDPEIVVVGGGNVRAGDVFLEPLRRRVEELCIARPVPQILTSALRERASITGAVGYAATTVQELLHAAAGSGGNLPSADIPPSKWTKQLG</sequence>
<keyword evidence="3" id="KW-1185">Reference proteome</keyword>
<dbReference type="Gene3D" id="1.10.10.10">
    <property type="entry name" value="Winged helix-like DNA-binding domain superfamily/Winged helix DNA-binding domain"/>
    <property type="match status" value="1"/>
</dbReference>
<evidence type="ECO:0000256" key="1">
    <source>
        <dbReference type="ARBA" id="ARBA00006479"/>
    </source>
</evidence>
<dbReference type="RefSeq" id="WP_146321865.1">
    <property type="nucleotide sequence ID" value="NZ_CP042305.1"/>
</dbReference>
<dbReference type="Proteomes" id="UP000320216">
    <property type="component" value="Chromosome"/>
</dbReference>
<accession>A0A5B8M6K9</accession>
<dbReference type="KEGG" id="huw:FPZ11_14580"/>
<dbReference type="Gene3D" id="3.30.420.40">
    <property type="match status" value="3"/>
</dbReference>
<evidence type="ECO:0000313" key="3">
    <source>
        <dbReference type="Proteomes" id="UP000320216"/>
    </source>
</evidence>
<comment type="similarity">
    <text evidence="1">Belongs to the ROK (NagC/XylR) family.</text>
</comment>
<evidence type="ECO:0000313" key="2">
    <source>
        <dbReference type="EMBL" id="QDZ15831.1"/>
    </source>
</evidence>
<dbReference type="InterPro" id="IPR036388">
    <property type="entry name" value="WH-like_DNA-bd_sf"/>
</dbReference>
<dbReference type="SUPFAM" id="SSF53067">
    <property type="entry name" value="Actin-like ATPase domain"/>
    <property type="match status" value="1"/>
</dbReference>
<dbReference type="OrthoDB" id="37575at2"/>
<dbReference type="Pfam" id="PF00480">
    <property type="entry name" value="ROK"/>
    <property type="match status" value="1"/>
</dbReference>
<name>A0A5B8M6K9_9MICO</name>
<dbReference type="InterPro" id="IPR000600">
    <property type="entry name" value="ROK"/>
</dbReference>
<proteinExistence type="inferred from homology"/>
<dbReference type="InterPro" id="IPR043129">
    <property type="entry name" value="ATPase_NBD"/>
</dbReference>
<dbReference type="PANTHER" id="PTHR18964">
    <property type="entry name" value="ROK (REPRESSOR, ORF, KINASE) FAMILY"/>
    <property type="match status" value="1"/>
</dbReference>
<reference evidence="2 3" key="1">
    <citation type="submission" date="2019-07" db="EMBL/GenBank/DDBJ databases">
        <title>Full genome sequence of Humibacter sp. WJ7-1.</title>
        <authorList>
            <person name="Im W.-T."/>
        </authorList>
    </citation>
    <scope>NUCLEOTIDE SEQUENCE [LARGE SCALE GENOMIC DNA]</scope>
    <source>
        <strain evidence="2 3">WJ7-1</strain>
    </source>
</reference>